<evidence type="ECO:0000313" key="2">
    <source>
        <dbReference type="Proteomes" id="UP000002969"/>
    </source>
</evidence>
<dbReference type="Proteomes" id="UP000002969">
    <property type="component" value="Unassembled WGS sequence"/>
</dbReference>
<dbReference type="SUPFAM" id="SSF141571">
    <property type="entry name" value="Pentapeptide repeat-like"/>
    <property type="match status" value="1"/>
</dbReference>
<dbReference type="PANTHER" id="PTHR14136">
    <property type="entry name" value="BTB_POZ DOMAIN-CONTAINING PROTEIN KCTD9"/>
    <property type="match status" value="1"/>
</dbReference>
<accession>A0ABN0AUY8</accession>
<keyword evidence="2" id="KW-1185">Reference proteome</keyword>
<dbReference type="Pfam" id="PF00805">
    <property type="entry name" value="Pentapeptide"/>
    <property type="match status" value="1"/>
</dbReference>
<dbReference type="EMBL" id="ACKQ02000004">
    <property type="protein sequence ID" value="EFK36849.1"/>
    <property type="molecule type" value="Genomic_DNA"/>
</dbReference>
<organism evidence="1 2">
    <name type="scientific">Chryseobacterium gleum ATCC 35910</name>
    <dbReference type="NCBI Taxonomy" id="525257"/>
    <lineage>
        <taxon>Bacteria</taxon>
        <taxon>Pseudomonadati</taxon>
        <taxon>Bacteroidota</taxon>
        <taxon>Flavobacteriia</taxon>
        <taxon>Flavobacteriales</taxon>
        <taxon>Weeksellaceae</taxon>
        <taxon>Chryseobacterium group</taxon>
        <taxon>Chryseobacterium</taxon>
    </lineage>
</organism>
<comment type="caution">
    <text evidence="1">The sequence shown here is derived from an EMBL/GenBank/DDBJ whole genome shotgun (WGS) entry which is preliminary data.</text>
</comment>
<dbReference type="PANTHER" id="PTHR14136:SF17">
    <property type="entry name" value="BTB_POZ DOMAIN-CONTAINING PROTEIN KCTD9"/>
    <property type="match status" value="1"/>
</dbReference>
<dbReference type="Gene3D" id="2.160.20.80">
    <property type="entry name" value="E3 ubiquitin-protein ligase SopA"/>
    <property type="match status" value="1"/>
</dbReference>
<dbReference type="InterPro" id="IPR001646">
    <property type="entry name" value="5peptide_repeat"/>
</dbReference>
<gene>
    <name evidence="1" type="ORF">HMPREF0204_11406</name>
</gene>
<protein>
    <submittedName>
        <fullName evidence="1">Pentapeptide repeat protein</fullName>
    </submittedName>
</protein>
<sequence length="194" mass="21763">MKIKIQIKSVLGKLLFELEKEDNTIKETLQQAVKDGANLDGANLVRANLVRANLDGANLVRANLYGANLDGANLDGANLDGANLYGANLVRTNLDGANLFRANLDGANLFRANLYGANLYGAKELDKAYLPIYMKWGIAIKGDLLRIGCKEKTFEEWEKWFSGTEEYSTERNTEDFKRIQASFLAYKAYYEFMK</sequence>
<name>A0ABN0AUY8_CHRGE</name>
<reference evidence="1" key="1">
    <citation type="submission" date="2010-06" db="EMBL/GenBank/DDBJ databases">
        <authorList>
            <person name="Muzny D."/>
            <person name="Qin X."/>
            <person name="Buhay C."/>
            <person name="Dugan-Rocha S."/>
            <person name="Ding Y."/>
            <person name="Chen G."/>
            <person name="Hawes A."/>
            <person name="Holder M."/>
            <person name="Jhangiani S."/>
            <person name="Johnson A."/>
            <person name="Khan Z."/>
            <person name="Li Z."/>
            <person name="Liu W."/>
            <person name="Liu X."/>
            <person name="Perez L."/>
            <person name="Shen H."/>
            <person name="Wang Q."/>
            <person name="Watt J."/>
            <person name="Xi L."/>
            <person name="Xin Y."/>
            <person name="Zhou J."/>
            <person name="Deng J."/>
            <person name="Jiang H."/>
            <person name="Liu Y."/>
            <person name="Qu J."/>
            <person name="Song X.-Z."/>
            <person name="Zhang L."/>
            <person name="Villasana D."/>
            <person name="Johnson A."/>
            <person name="Liu J."/>
            <person name="Liyanage D."/>
            <person name="Lorensuhewa L."/>
            <person name="Robinson T."/>
            <person name="Song A."/>
            <person name="Song B.-B."/>
            <person name="Dinh H."/>
            <person name="Thornton R."/>
            <person name="Coyle M."/>
            <person name="Francisco L."/>
            <person name="Jackson L."/>
            <person name="Javaid M."/>
            <person name="Korchina V."/>
            <person name="Kovar C."/>
            <person name="Mata R."/>
            <person name="Mathew T."/>
            <person name="Ngo R."/>
            <person name="Nguyen L."/>
            <person name="Nguyen N."/>
            <person name="Okwuonu G."/>
            <person name="Ongeri F."/>
            <person name="Pham C."/>
            <person name="Simmons D."/>
            <person name="Wilczek-Boney K."/>
            <person name="Hale W."/>
            <person name="Jakkamsetti A."/>
            <person name="Pham P."/>
            <person name="Ruth R."/>
            <person name="San Lucas F."/>
            <person name="Warren J."/>
            <person name="Zhang J."/>
            <person name="Zhao Z."/>
            <person name="Zhou C."/>
            <person name="Zhu D."/>
            <person name="Lee S."/>
            <person name="Bess C."/>
            <person name="Blankenburg K."/>
            <person name="Forbes L."/>
            <person name="Fu Q."/>
            <person name="Gubbala S."/>
            <person name="Hirani K."/>
            <person name="Jayaseelan J.C."/>
            <person name="Lara F."/>
            <person name="Munidasa M."/>
            <person name="Palculict T."/>
            <person name="Patil S."/>
            <person name="Pu L.-L."/>
            <person name="Saada N."/>
            <person name="Tang L."/>
            <person name="Weissenberger G."/>
            <person name="Zhu Y."/>
            <person name="Hemphill L."/>
            <person name="Shang Y."/>
            <person name="Youmans B."/>
            <person name="Ayvaz T."/>
            <person name="Ross M."/>
            <person name="Santibanez J."/>
            <person name="Aqrawi P."/>
            <person name="Gross S."/>
            <person name="Joshi V."/>
            <person name="Fowler G."/>
            <person name="Nazareth L."/>
            <person name="Reid J."/>
            <person name="Worley K."/>
            <person name="Petrosino J."/>
            <person name="Highlander S."/>
            <person name="Gibbs R."/>
        </authorList>
    </citation>
    <scope>NUCLEOTIDE SEQUENCE [LARGE SCALE GENOMIC DNA]</scope>
    <source>
        <strain evidence="1">ATCC 35910</strain>
    </source>
</reference>
<evidence type="ECO:0000313" key="1">
    <source>
        <dbReference type="EMBL" id="EFK36849.1"/>
    </source>
</evidence>
<proteinExistence type="predicted"/>
<dbReference type="RefSeq" id="WP_002984609.1">
    <property type="nucleotide sequence ID" value="NZ_GL379785.1"/>
</dbReference>
<dbReference type="InterPro" id="IPR051082">
    <property type="entry name" value="Pentapeptide-BTB/POZ_domain"/>
</dbReference>